<comment type="caution">
    <text evidence="5">Lacks conserved residue(s) required for the propagation of feature annotation.</text>
</comment>
<dbReference type="AlphaFoldDB" id="A0A8E2DKK9"/>
<evidence type="ECO:0000259" key="7">
    <source>
        <dbReference type="PROSITE" id="PS50203"/>
    </source>
</evidence>
<dbReference type="SUPFAM" id="SSF54001">
    <property type="entry name" value="Cysteine proteinases"/>
    <property type="match status" value="1"/>
</dbReference>
<dbReference type="Proteomes" id="UP000250043">
    <property type="component" value="Unassembled WGS sequence"/>
</dbReference>
<dbReference type="SUPFAM" id="SSF116846">
    <property type="entry name" value="MIT domain"/>
    <property type="match status" value="1"/>
</dbReference>
<dbReference type="SMART" id="SM00230">
    <property type="entry name" value="CysPc"/>
    <property type="match status" value="1"/>
</dbReference>
<dbReference type="InterPro" id="IPR036213">
    <property type="entry name" value="Calpain_III_sf"/>
</dbReference>
<evidence type="ECO:0000256" key="3">
    <source>
        <dbReference type="ARBA" id="ARBA00022801"/>
    </source>
</evidence>
<keyword evidence="9" id="KW-1185">Reference proteome</keyword>
<protein>
    <submittedName>
        <fullName evidence="8">Cysteine proteinase</fullName>
    </submittedName>
</protein>
<dbReference type="Pfam" id="PF01067">
    <property type="entry name" value="Calpain_III"/>
    <property type="match status" value="1"/>
</dbReference>
<dbReference type="InterPro" id="IPR036181">
    <property type="entry name" value="MIT_dom_sf"/>
</dbReference>
<proteinExistence type="inferred from homology"/>
<dbReference type="Gene3D" id="1.20.58.80">
    <property type="entry name" value="Phosphotransferase system, lactose/cellobiose-type IIA subunit"/>
    <property type="match status" value="1"/>
</dbReference>
<evidence type="ECO:0000256" key="2">
    <source>
        <dbReference type="ARBA" id="ARBA00022670"/>
    </source>
</evidence>
<feature type="region of interest" description="Disordered" evidence="6">
    <location>
        <begin position="113"/>
        <end position="134"/>
    </location>
</feature>
<evidence type="ECO:0000313" key="8">
    <source>
        <dbReference type="EMBL" id="OCH90567.1"/>
    </source>
</evidence>
<evidence type="ECO:0000256" key="1">
    <source>
        <dbReference type="ARBA" id="ARBA00010193"/>
    </source>
</evidence>
<evidence type="ECO:0000313" key="9">
    <source>
        <dbReference type="Proteomes" id="UP000250043"/>
    </source>
</evidence>
<dbReference type="InterPro" id="IPR038765">
    <property type="entry name" value="Papain-like_cys_pep_sf"/>
</dbReference>
<comment type="similarity">
    <text evidence="1">Belongs to the peptidase C2 family. PalB/RIM13 subfamily.</text>
</comment>
<accession>A0A8E2DKK9</accession>
<feature type="compositionally biased region" description="Basic and acidic residues" evidence="6">
    <location>
        <begin position="120"/>
        <end position="132"/>
    </location>
</feature>
<dbReference type="GO" id="GO:0006508">
    <property type="term" value="P:proteolysis"/>
    <property type="evidence" value="ECO:0007669"/>
    <property type="project" value="UniProtKB-KW"/>
</dbReference>
<dbReference type="PROSITE" id="PS50203">
    <property type="entry name" value="CALPAIN_CAT"/>
    <property type="match status" value="1"/>
</dbReference>
<dbReference type="SMART" id="SM00720">
    <property type="entry name" value="calpain_III"/>
    <property type="match status" value="1"/>
</dbReference>
<dbReference type="EMBL" id="KV722401">
    <property type="protein sequence ID" value="OCH90567.1"/>
    <property type="molecule type" value="Genomic_DNA"/>
</dbReference>
<dbReference type="Gene3D" id="3.90.70.10">
    <property type="entry name" value="Cysteine proteinases"/>
    <property type="match status" value="1"/>
</dbReference>
<feature type="domain" description="Calpain catalytic" evidence="7">
    <location>
        <begin position="156"/>
        <end position="402"/>
    </location>
</feature>
<dbReference type="InterPro" id="IPR001300">
    <property type="entry name" value="Peptidase_C2_calpain_cat"/>
</dbReference>
<dbReference type="SUPFAM" id="SSF49758">
    <property type="entry name" value="Calpain large subunit, middle domain (domain III)"/>
    <property type="match status" value="3"/>
</dbReference>
<dbReference type="InterPro" id="IPR022683">
    <property type="entry name" value="Calpain_III"/>
</dbReference>
<dbReference type="InterPro" id="IPR022682">
    <property type="entry name" value="Calpain_domain_III"/>
</dbReference>
<keyword evidence="4" id="KW-0788">Thiol protease</keyword>
<dbReference type="OrthoDB" id="167576at2759"/>
<keyword evidence="2" id="KW-0645">Protease</keyword>
<dbReference type="InterPro" id="IPR051297">
    <property type="entry name" value="PalB/RIM13"/>
</dbReference>
<gene>
    <name evidence="8" type="ORF">OBBRIDRAFT_819220</name>
</gene>
<dbReference type="PANTHER" id="PTHR46143">
    <property type="entry name" value="CALPAIN-7"/>
    <property type="match status" value="1"/>
</dbReference>
<sequence>MSSEWQKRFAEAEVKYNKAARAELEKDFDRAFQLYVNCAEDFLHLGRIISDVKTRNTAQTQASKALGRAEKIKAVKRDVAPAFKNHFSEQEQLYILRKSSSVHTTAFDIWDDTQSGGSDDTSHPDLSTEQKQKGAVWRRLPGSEYPVYSSTLPLLPQEIVQQVVADCSLCGSIAVCIEHHRRFQSKLGLSALYPQSQDLPDRSKSGTYSLRALFNGTYRRVTIDDRLPTFDDGTLMCVSTGFKKQLWPSLIEKAYMKLMGGYDFPGSNSGTDLHVLSGWIPEHIDLKRPDFQREKTWERVLQGFSDGKCVLTVGTGEKHMTIREPHISLLPAHCYAVLDLRDMDGERQIDILDTWSQLHSYGGSADGHTERHTKVSGVDRRFQLSWDETCSTFDTIYLSWDPKNFPHHLQFHGCWKPDDTRSGHARSCRFPLRLRVDSLPASAESSEVWILLTRHVRDIRNTTEFISLLVRSEDEFDQADYARRSVILNGEYTNDIHVLAKVKLRPETGQSTLSVITSYDGAYDEVGFTVTIYSHIPLSWVQESTSTKYSQQIDDSISRRNAGGNQTFSTFLVNPQYHLRIRPNQQHQIQGSRGNKAFLSLIAQSDRSMPINLLLIWSQGERVADPDHSSIIATSGPYSYGHAEITHHLPAGDYTLIVSAFEPRHVGEFSLQAGCSYPFELTRIPAEGAGMFCKVARGQWLAETAAGAPGFRNYRMNPSYELIVTSQTQVMMRLQLADSSPATPLNVTLFRPTQATSLGLHAATSGPYSDAVCGVVTPQITLQPGVYVVIPSTYNPGVERAFRLLVYSTNELEVAPARRT</sequence>
<dbReference type="PANTHER" id="PTHR46143:SF1">
    <property type="entry name" value="CALPAIN-7"/>
    <property type="match status" value="1"/>
</dbReference>
<dbReference type="Pfam" id="PF00648">
    <property type="entry name" value="Peptidase_C2"/>
    <property type="match status" value="1"/>
</dbReference>
<evidence type="ECO:0000256" key="6">
    <source>
        <dbReference type="SAM" id="MobiDB-lite"/>
    </source>
</evidence>
<dbReference type="GO" id="GO:0004198">
    <property type="term" value="F:calcium-dependent cysteine-type endopeptidase activity"/>
    <property type="evidence" value="ECO:0007669"/>
    <property type="project" value="InterPro"/>
</dbReference>
<keyword evidence="3" id="KW-0378">Hydrolase</keyword>
<name>A0A8E2DKK9_9APHY</name>
<reference evidence="8 9" key="1">
    <citation type="submission" date="2016-07" db="EMBL/GenBank/DDBJ databases">
        <title>Draft genome of the white-rot fungus Obba rivulosa 3A-2.</title>
        <authorList>
            <consortium name="DOE Joint Genome Institute"/>
            <person name="Miettinen O."/>
            <person name="Riley R."/>
            <person name="Acob R."/>
            <person name="Barry K."/>
            <person name="Cullen D."/>
            <person name="De Vries R."/>
            <person name="Hainaut M."/>
            <person name="Hatakka A."/>
            <person name="Henrissat B."/>
            <person name="Hilden K."/>
            <person name="Kuo R."/>
            <person name="Labutti K."/>
            <person name="Lipzen A."/>
            <person name="Makela M.R."/>
            <person name="Sandor L."/>
            <person name="Spatafora J.W."/>
            <person name="Grigoriev I.V."/>
            <person name="Hibbett D.S."/>
        </authorList>
    </citation>
    <scope>NUCLEOTIDE SEQUENCE [LARGE SCALE GENOMIC DNA]</scope>
    <source>
        <strain evidence="8 9">3A-2</strain>
    </source>
</reference>
<evidence type="ECO:0000256" key="5">
    <source>
        <dbReference type="PROSITE-ProRule" id="PRU00239"/>
    </source>
</evidence>
<evidence type="ECO:0000256" key="4">
    <source>
        <dbReference type="ARBA" id="ARBA00022807"/>
    </source>
</evidence>
<dbReference type="Gene3D" id="2.60.120.380">
    <property type="match status" value="2"/>
</dbReference>
<organism evidence="8 9">
    <name type="scientific">Obba rivulosa</name>
    <dbReference type="NCBI Taxonomy" id="1052685"/>
    <lineage>
        <taxon>Eukaryota</taxon>
        <taxon>Fungi</taxon>
        <taxon>Dikarya</taxon>
        <taxon>Basidiomycota</taxon>
        <taxon>Agaricomycotina</taxon>
        <taxon>Agaricomycetes</taxon>
        <taxon>Polyporales</taxon>
        <taxon>Gelatoporiaceae</taxon>
        <taxon>Obba</taxon>
    </lineage>
</organism>